<evidence type="ECO:0000256" key="13">
    <source>
        <dbReference type="ARBA" id="ARBA00049940"/>
    </source>
</evidence>
<comment type="subcellular location">
    <subcellularLocation>
        <location evidence="1 14">Cell membrane</location>
        <topology evidence="1 14">Multi-pass membrane protein</topology>
    </subcellularLocation>
</comment>
<dbReference type="AlphaFoldDB" id="A0A1H0E1Y3"/>
<keyword evidence="7 14" id="KW-0915">Sodium</keyword>
<feature type="binding site" evidence="14">
    <location>
        <position position="71"/>
    </location>
    <ligand>
        <name>Na(+)</name>
        <dbReference type="ChEBI" id="CHEBI:29101"/>
        <note>structural</note>
    </ligand>
</feature>
<evidence type="ECO:0000256" key="10">
    <source>
        <dbReference type="ARBA" id="ARBA00023303"/>
    </source>
</evidence>
<keyword evidence="10 14" id="KW-0407">Ion channel</keyword>
<evidence type="ECO:0000256" key="11">
    <source>
        <dbReference type="ARBA" id="ARBA00035120"/>
    </source>
</evidence>
<reference evidence="15 16" key="1">
    <citation type="submission" date="2016-10" db="EMBL/GenBank/DDBJ databases">
        <authorList>
            <person name="de Groot N.N."/>
        </authorList>
    </citation>
    <scope>NUCLEOTIDE SEQUENCE [LARGE SCALE GENOMIC DNA]</scope>
    <source>
        <strain evidence="15 16">CGMCC 1.3442</strain>
    </source>
</reference>
<keyword evidence="16" id="KW-1185">Reference proteome</keyword>
<dbReference type="RefSeq" id="WP_093857418.1">
    <property type="nucleotide sequence ID" value="NZ_BJVZ01000005.1"/>
</dbReference>
<accession>A0A1H0E1Y3</accession>
<feature type="transmembrane region" description="Helical" evidence="14">
    <location>
        <begin position="62"/>
        <end position="81"/>
    </location>
</feature>
<evidence type="ECO:0000313" key="16">
    <source>
        <dbReference type="Proteomes" id="UP000199334"/>
    </source>
</evidence>
<keyword evidence="4 14" id="KW-0812">Transmembrane</keyword>
<dbReference type="Proteomes" id="UP000199334">
    <property type="component" value="Unassembled WGS sequence"/>
</dbReference>
<evidence type="ECO:0000256" key="14">
    <source>
        <dbReference type="HAMAP-Rule" id="MF_00454"/>
    </source>
</evidence>
<gene>
    <name evidence="14" type="primary">fluC</name>
    <name evidence="14" type="synonym">crcB</name>
    <name evidence="15" type="ORF">SAMN05216498_3027</name>
</gene>
<keyword evidence="9 14" id="KW-0472">Membrane</keyword>
<proteinExistence type="inferred from homology"/>
<keyword evidence="2 14" id="KW-0813">Transport</keyword>
<evidence type="ECO:0000256" key="8">
    <source>
        <dbReference type="ARBA" id="ARBA00023065"/>
    </source>
</evidence>
<dbReference type="GO" id="GO:0005886">
    <property type="term" value="C:plasma membrane"/>
    <property type="evidence" value="ECO:0007669"/>
    <property type="project" value="UniProtKB-SubCell"/>
</dbReference>
<keyword evidence="8 14" id="KW-0406">Ion transport</keyword>
<evidence type="ECO:0000256" key="12">
    <source>
        <dbReference type="ARBA" id="ARBA00035585"/>
    </source>
</evidence>
<evidence type="ECO:0000256" key="6">
    <source>
        <dbReference type="ARBA" id="ARBA00022989"/>
    </source>
</evidence>
<name>A0A1H0E1Y3_9BACI</name>
<protein>
    <recommendedName>
        <fullName evidence="14">Fluoride-specific ion channel FluC</fullName>
    </recommendedName>
</protein>
<evidence type="ECO:0000256" key="7">
    <source>
        <dbReference type="ARBA" id="ARBA00023053"/>
    </source>
</evidence>
<dbReference type="Pfam" id="PF02537">
    <property type="entry name" value="CRCB"/>
    <property type="match status" value="1"/>
</dbReference>
<keyword evidence="6 14" id="KW-1133">Transmembrane helix</keyword>
<dbReference type="GO" id="GO:0140114">
    <property type="term" value="P:cellular detoxification of fluoride"/>
    <property type="evidence" value="ECO:0007669"/>
    <property type="project" value="UniProtKB-UniRule"/>
</dbReference>
<evidence type="ECO:0000256" key="3">
    <source>
        <dbReference type="ARBA" id="ARBA00022475"/>
    </source>
</evidence>
<evidence type="ECO:0000256" key="5">
    <source>
        <dbReference type="ARBA" id="ARBA00022723"/>
    </source>
</evidence>
<dbReference type="PANTHER" id="PTHR28259:SF16">
    <property type="entry name" value="FLUORIDE-SPECIFIC ION CHANNEL FLUC 2"/>
    <property type="match status" value="1"/>
</dbReference>
<feature type="transmembrane region" description="Helical" evidence="14">
    <location>
        <begin position="31"/>
        <end position="55"/>
    </location>
</feature>
<evidence type="ECO:0000256" key="2">
    <source>
        <dbReference type="ARBA" id="ARBA00022448"/>
    </source>
</evidence>
<evidence type="ECO:0000256" key="9">
    <source>
        <dbReference type="ARBA" id="ARBA00023136"/>
    </source>
</evidence>
<dbReference type="GO" id="GO:0062054">
    <property type="term" value="F:fluoride channel activity"/>
    <property type="evidence" value="ECO:0007669"/>
    <property type="project" value="UniProtKB-UniRule"/>
</dbReference>
<comment type="similarity">
    <text evidence="11 14">Belongs to the fluoride channel Fluc/FEX (TC 1.A.43) family.</text>
</comment>
<keyword evidence="5 14" id="KW-0479">Metal-binding</keyword>
<dbReference type="HAMAP" id="MF_00454">
    <property type="entry name" value="FluC"/>
    <property type="match status" value="1"/>
</dbReference>
<evidence type="ECO:0000256" key="1">
    <source>
        <dbReference type="ARBA" id="ARBA00004651"/>
    </source>
</evidence>
<evidence type="ECO:0000313" key="15">
    <source>
        <dbReference type="EMBL" id="SDN76283.1"/>
    </source>
</evidence>
<dbReference type="InterPro" id="IPR003691">
    <property type="entry name" value="FluC"/>
</dbReference>
<dbReference type="PANTHER" id="PTHR28259">
    <property type="entry name" value="FLUORIDE EXPORT PROTEIN 1-RELATED"/>
    <property type="match status" value="1"/>
</dbReference>
<dbReference type="OrthoDB" id="9815830at2"/>
<feature type="transmembrane region" description="Helical" evidence="14">
    <location>
        <begin position="96"/>
        <end position="117"/>
    </location>
</feature>
<dbReference type="STRING" id="237069.SAMN05216498_3027"/>
<keyword evidence="3 14" id="KW-1003">Cell membrane</keyword>
<evidence type="ECO:0000256" key="4">
    <source>
        <dbReference type="ARBA" id="ARBA00022692"/>
    </source>
</evidence>
<dbReference type="GO" id="GO:0046872">
    <property type="term" value="F:metal ion binding"/>
    <property type="evidence" value="ECO:0007669"/>
    <property type="project" value="UniProtKB-KW"/>
</dbReference>
<comment type="activity regulation">
    <text evidence="14">Na(+) is not transported, but it plays an essential structural role and its presence is essential for fluoride channel function.</text>
</comment>
<sequence>MQQKIVQWLYIGAGGALGTLLRGGISEAITTPFATLFVNSIGSLLLGGMTAYLYIHSQNKGHLIFGIGFCGSFTTMSMFAADATQLWMGETYIDSMAYIGGSVISGILLAFFGFYILKQWLEKRVSQ</sequence>
<dbReference type="EMBL" id="FNIG01000008">
    <property type="protein sequence ID" value="SDN76283.1"/>
    <property type="molecule type" value="Genomic_DNA"/>
</dbReference>
<comment type="catalytic activity">
    <reaction evidence="12">
        <text>fluoride(in) = fluoride(out)</text>
        <dbReference type="Rhea" id="RHEA:76159"/>
        <dbReference type="ChEBI" id="CHEBI:17051"/>
    </reaction>
    <physiologicalReaction direction="left-to-right" evidence="12">
        <dbReference type="Rhea" id="RHEA:76160"/>
    </physiologicalReaction>
</comment>
<organism evidence="15 16">
    <name type="scientific">Tenuibacillus multivorans</name>
    <dbReference type="NCBI Taxonomy" id="237069"/>
    <lineage>
        <taxon>Bacteria</taxon>
        <taxon>Bacillati</taxon>
        <taxon>Bacillota</taxon>
        <taxon>Bacilli</taxon>
        <taxon>Bacillales</taxon>
        <taxon>Bacillaceae</taxon>
        <taxon>Tenuibacillus</taxon>
    </lineage>
</organism>
<feature type="binding site" evidence="14">
    <location>
        <position position="74"/>
    </location>
    <ligand>
        <name>Na(+)</name>
        <dbReference type="ChEBI" id="CHEBI:29101"/>
        <note>structural</note>
    </ligand>
</feature>
<feature type="transmembrane region" description="Helical" evidence="14">
    <location>
        <begin position="7"/>
        <end position="25"/>
    </location>
</feature>
<comment type="function">
    <text evidence="13 14">Fluoride-specific ion channel. Important for reducing fluoride concentration in the cell, thus reducing its toxicity.</text>
</comment>